<dbReference type="KEGG" id="bgd:bgla_3p0410"/>
<gene>
    <name evidence="2" type="ordered locus">bgla_3p0410</name>
</gene>
<name>F2LSE6_BURGS</name>
<evidence type="ECO:0000256" key="1">
    <source>
        <dbReference type="SAM" id="MobiDB-lite"/>
    </source>
</evidence>
<dbReference type="HOGENOM" id="CLU_1212932_0_0_4"/>
<organism evidence="2 3">
    <name type="scientific">Burkholderia gladioli (strain BSR3)</name>
    <dbReference type="NCBI Taxonomy" id="999541"/>
    <lineage>
        <taxon>Bacteria</taxon>
        <taxon>Pseudomonadati</taxon>
        <taxon>Pseudomonadota</taxon>
        <taxon>Betaproteobacteria</taxon>
        <taxon>Burkholderiales</taxon>
        <taxon>Burkholderiaceae</taxon>
        <taxon>Burkholderia</taxon>
    </lineage>
</organism>
<feature type="region of interest" description="Disordered" evidence="1">
    <location>
        <begin position="236"/>
        <end position="264"/>
    </location>
</feature>
<geneLocation type="plasmid" evidence="2 3">
    <name>bgla_3p</name>
</geneLocation>
<proteinExistence type="predicted"/>
<dbReference type="EMBL" id="CP002603">
    <property type="protein sequence ID" value="AEA65742.1"/>
    <property type="molecule type" value="Genomic_DNA"/>
</dbReference>
<dbReference type="RefSeq" id="WP_013691877.1">
    <property type="nucleotide sequence ID" value="NC_015378.1"/>
</dbReference>
<reference evidence="2 3" key="1">
    <citation type="journal article" date="2011" name="J. Bacteriol.">
        <title>Complete genome sequence of Burkholderia gladioli BSR3.</title>
        <authorList>
            <person name="Seo Y.S."/>
            <person name="Lim J."/>
            <person name="Choi B.S."/>
            <person name="Kim H."/>
            <person name="Goo E."/>
            <person name="Lee B."/>
            <person name="Lim J.S."/>
            <person name="Choi I.Y."/>
            <person name="Moon J.S."/>
            <person name="Kim J."/>
            <person name="Hwang I."/>
        </authorList>
    </citation>
    <scope>NUCLEOTIDE SEQUENCE [LARGE SCALE GENOMIC DNA]</scope>
    <source>
        <strain evidence="2 3">BSR3</strain>
        <plasmid evidence="2">bgla_3p</plasmid>
    </source>
</reference>
<keyword evidence="2" id="KW-0614">Plasmid</keyword>
<protein>
    <submittedName>
        <fullName evidence="2">Uncharacterized protein</fullName>
    </submittedName>
</protein>
<dbReference type="Proteomes" id="UP000008316">
    <property type="component" value="Plasmid bgla_3p"/>
</dbReference>
<sequence>MAIKQTNGGSNTIYFEYSSTPGVLVASNEATRKVIVEARKLVGDDAWKRGFDGLAGNSVARQVRKFLSENGIAPNTELDGELVAAYYSEREHDNGVYQDIRFKLVDKENGEGYLVTLPIASSAGQLLIRKLANEAVTRGTKISKFSVFPGNGRKDESTNRVYFDHSVQLKGADGQEIKQAEGVFNEGIAAVKAKTDALKATGFDDREVLNKARNKAIIEFYKGILVSIIEPKFPREVQGESESDEPVGRPVSNHSEDPDSDIPF</sequence>
<accession>F2LSE6</accession>
<dbReference type="AlphaFoldDB" id="F2LSE6"/>
<keyword evidence="3" id="KW-1185">Reference proteome</keyword>
<evidence type="ECO:0000313" key="2">
    <source>
        <dbReference type="EMBL" id="AEA65742.1"/>
    </source>
</evidence>
<evidence type="ECO:0000313" key="3">
    <source>
        <dbReference type="Proteomes" id="UP000008316"/>
    </source>
</evidence>